<keyword evidence="4" id="KW-0964">Secreted</keyword>
<dbReference type="GeneID" id="69035670"/>
<keyword evidence="6" id="KW-0378">Hydrolase</keyword>
<evidence type="ECO:0000256" key="9">
    <source>
        <dbReference type="SAM" id="SignalP"/>
    </source>
</evidence>
<dbReference type="STRING" id="447093.C0NH32"/>
<evidence type="ECO:0000256" key="4">
    <source>
        <dbReference type="ARBA" id="ARBA00022525"/>
    </source>
</evidence>
<dbReference type="GO" id="GO:0009986">
    <property type="term" value="C:cell surface"/>
    <property type="evidence" value="ECO:0007669"/>
    <property type="project" value="TreeGrafter"/>
</dbReference>
<feature type="compositionally biased region" description="Pro residues" evidence="8">
    <location>
        <begin position="122"/>
        <end position="148"/>
    </location>
</feature>
<dbReference type="Pfam" id="PF00332">
    <property type="entry name" value="Glyco_hydro_17"/>
    <property type="match status" value="1"/>
</dbReference>
<evidence type="ECO:0000313" key="10">
    <source>
        <dbReference type="EMBL" id="EEH09117.1"/>
    </source>
</evidence>
<dbReference type="AlphaFoldDB" id="C0NH32"/>
<sequence length="410" mass="43691">MKTGIFTITVLSLLRVTAALPKGKTAYSPENAKRGQSNNLVDFSTEVIVSADQNVPVRSKTTGQRSTSANPTLTVVRSLPITKDAANRIAQTPVSQPPRRSSTPAPTPPPGGNSNAVDLSLPPLPLPSPTKNPLPLSVPPLVSPPKAPGSPNFPGNGLGICYAPYGDNGECKTPQQVESDFSKFGGFDTVRFYGTDCNQVPMVVAAANKYHKKLFAGIYDIEKLDEALHSLIQGVQSSWALIVTVAIGNERVNSGQSSVSEVVASVSKARKVLRDAGYTGPVVTVDTFNALIAHPELCKASDFCAANIHAFFDPNTEASNAGGFVKEQQERVSRAAGGKMTVVTESGWPKHGNPNGKAIPSPENHNLALASLLSAFKGKERNLYLFSAFDDKWKKDDPSTFGAEKYWGIF</sequence>
<comment type="similarity">
    <text evidence="2 7">Belongs to the glycosyl hydrolase 17 family.</text>
</comment>
<dbReference type="PANTHER" id="PTHR16631:SF14">
    <property type="entry name" value="FAMILY 17 GLUCOSIDASE SCW10-RELATED"/>
    <property type="match status" value="1"/>
</dbReference>
<evidence type="ECO:0000313" key="11">
    <source>
        <dbReference type="Proteomes" id="UP000001631"/>
    </source>
</evidence>
<dbReference type="InterPro" id="IPR017853">
    <property type="entry name" value="GH"/>
</dbReference>
<feature type="compositionally biased region" description="Polar residues" evidence="8">
    <location>
        <begin position="59"/>
        <end position="75"/>
    </location>
</feature>
<keyword evidence="3" id="KW-0134">Cell wall</keyword>
<accession>C0NH32</accession>
<evidence type="ECO:0000256" key="1">
    <source>
        <dbReference type="ARBA" id="ARBA00004191"/>
    </source>
</evidence>
<dbReference type="GO" id="GO:0042973">
    <property type="term" value="F:glucan endo-1,3-beta-D-glucosidase activity"/>
    <property type="evidence" value="ECO:0007669"/>
    <property type="project" value="TreeGrafter"/>
</dbReference>
<feature type="compositionally biased region" description="Low complexity" evidence="8">
    <location>
        <begin position="112"/>
        <end position="121"/>
    </location>
</feature>
<feature type="region of interest" description="Disordered" evidence="8">
    <location>
        <begin position="55"/>
        <end position="150"/>
    </location>
</feature>
<evidence type="ECO:0000256" key="6">
    <source>
        <dbReference type="ARBA" id="ARBA00022801"/>
    </source>
</evidence>
<keyword evidence="11" id="KW-1185">Reference proteome</keyword>
<dbReference type="GO" id="GO:0005975">
    <property type="term" value="P:carbohydrate metabolic process"/>
    <property type="evidence" value="ECO:0007669"/>
    <property type="project" value="InterPro"/>
</dbReference>
<dbReference type="HOGENOM" id="CLU_027285_1_1_1"/>
<feature type="chain" id="PRO_5002900913" description="Cell wall glucanase" evidence="9">
    <location>
        <begin position="20"/>
        <end position="410"/>
    </location>
</feature>
<dbReference type="InterPro" id="IPR000490">
    <property type="entry name" value="Glyco_hydro_17"/>
</dbReference>
<evidence type="ECO:0000256" key="3">
    <source>
        <dbReference type="ARBA" id="ARBA00022512"/>
    </source>
</evidence>
<evidence type="ECO:0000256" key="7">
    <source>
        <dbReference type="RuleBase" id="RU004335"/>
    </source>
</evidence>
<reference evidence="10" key="1">
    <citation type="submission" date="2009-02" db="EMBL/GenBank/DDBJ databases">
        <title>The Genome Sequence of Ajellomyces capsulatus strain G186AR.</title>
        <authorList>
            <consortium name="The Broad Institute Genome Sequencing Platform"/>
            <person name="Champion M."/>
            <person name="Cuomo C."/>
            <person name="Ma L.-J."/>
            <person name="Henn M.R."/>
            <person name="Sil A."/>
            <person name="Goldman B."/>
            <person name="Young S.K."/>
            <person name="Kodira C.D."/>
            <person name="Zeng Q."/>
            <person name="Koehrsen M."/>
            <person name="Alvarado L."/>
            <person name="Berlin A."/>
            <person name="Borenstein D."/>
            <person name="Chen Z."/>
            <person name="Engels R."/>
            <person name="Freedman E."/>
            <person name="Gellesch M."/>
            <person name="Goldberg J."/>
            <person name="Griggs A."/>
            <person name="Gujja S."/>
            <person name="Heiman D."/>
            <person name="Hepburn T."/>
            <person name="Howarth C."/>
            <person name="Jen D."/>
            <person name="Larson L."/>
            <person name="Lewis B."/>
            <person name="Mehta T."/>
            <person name="Park D."/>
            <person name="Pearson M."/>
            <person name="Roberts A."/>
            <person name="Saif S."/>
            <person name="Shea T."/>
            <person name="Shenoy N."/>
            <person name="Sisk P."/>
            <person name="Stolte C."/>
            <person name="Sykes S."/>
            <person name="Walk T."/>
            <person name="White J."/>
            <person name="Yandava C."/>
            <person name="Klein B."/>
            <person name="McEwen J.G."/>
            <person name="Puccia R."/>
            <person name="Goldman G.H."/>
            <person name="Felipe M.S."/>
            <person name="Nino-Vega G."/>
            <person name="San-Blas G."/>
            <person name="Taylor J."/>
            <person name="Mendoza L."/>
            <person name="Galagan J."/>
            <person name="Nusbaum C."/>
            <person name="Birren B."/>
        </authorList>
    </citation>
    <scope>NUCLEOTIDE SEQUENCE</scope>
    <source>
        <strain evidence="10">G186AR</strain>
    </source>
</reference>
<dbReference type="Gene3D" id="3.20.20.80">
    <property type="entry name" value="Glycosidases"/>
    <property type="match status" value="1"/>
</dbReference>
<proteinExistence type="inferred from homology"/>
<evidence type="ECO:0000256" key="2">
    <source>
        <dbReference type="ARBA" id="ARBA00008773"/>
    </source>
</evidence>
<evidence type="ECO:0000256" key="8">
    <source>
        <dbReference type="SAM" id="MobiDB-lite"/>
    </source>
</evidence>
<protein>
    <recommendedName>
        <fullName evidence="12">Cell wall glucanase</fullName>
    </recommendedName>
</protein>
<dbReference type="GO" id="GO:0005576">
    <property type="term" value="C:extracellular region"/>
    <property type="evidence" value="ECO:0007669"/>
    <property type="project" value="TreeGrafter"/>
</dbReference>
<keyword evidence="5 9" id="KW-0732">Signal</keyword>
<dbReference type="EMBL" id="GG663365">
    <property type="protein sequence ID" value="EEH09117.1"/>
    <property type="molecule type" value="Genomic_DNA"/>
</dbReference>
<evidence type="ECO:0000256" key="5">
    <source>
        <dbReference type="ARBA" id="ARBA00022729"/>
    </source>
</evidence>
<dbReference type="RefSeq" id="XP_045289598.1">
    <property type="nucleotide sequence ID" value="XM_045429703.1"/>
</dbReference>
<dbReference type="FunCoup" id="C0NH32">
    <property type="interactions" value="102"/>
</dbReference>
<dbReference type="SUPFAM" id="SSF51445">
    <property type="entry name" value="(Trans)glycosidases"/>
    <property type="match status" value="1"/>
</dbReference>
<dbReference type="InParanoid" id="C0NH32"/>
<gene>
    <name evidence="10" type="ORF">HCBG_02654</name>
</gene>
<organism evidence="10 11">
    <name type="scientific">Ajellomyces capsulatus (strain G186AR / H82 / ATCC MYA-2454 / RMSCC 2432)</name>
    <name type="common">Darling's disease fungus</name>
    <name type="synonym">Histoplasma capsulatum</name>
    <dbReference type="NCBI Taxonomy" id="447093"/>
    <lineage>
        <taxon>Eukaryota</taxon>
        <taxon>Fungi</taxon>
        <taxon>Dikarya</taxon>
        <taxon>Ascomycota</taxon>
        <taxon>Pezizomycotina</taxon>
        <taxon>Eurotiomycetes</taxon>
        <taxon>Eurotiomycetidae</taxon>
        <taxon>Onygenales</taxon>
        <taxon>Ajellomycetaceae</taxon>
        <taxon>Histoplasma</taxon>
    </lineage>
</organism>
<comment type="subcellular location">
    <subcellularLocation>
        <location evidence="1">Secreted</location>
        <location evidence="1">Cell wall</location>
    </subcellularLocation>
</comment>
<name>C0NH32_AJECG</name>
<dbReference type="Proteomes" id="UP000001631">
    <property type="component" value="Unassembled WGS sequence"/>
</dbReference>
<dbReference type="GO" id="GO:0071555">
    <property type="term" value="P:cell wall organization"/>
    <property type="evidence" value="ECO:0007669"/>
    <property type="project" value="TreeGrafter"/>
</dbReference>
<dbReference type="GO" id="GO:0009277">
    <property type="term" value="C:fungal-type cell wall"/>
    <property type="evidence" value="ECO:0007669"/>
    <property type="project" value="TreeGrafter"/>
</dbReference>
<dbReference type="PANTHER" id="PTHR16631">
    <property type="entry name" value="GLUCAN 1,3-BETA-GLUCOSIDASE"/>
    <property type="match status" value="1"/>
</dbReference>
<dbReference type="InterPro" id="IPR050732">
    <property type="entry name" value="Beta-glucan_modifiers"/>
</dbReference>
<evidence type="ECO:0008006" key="12">
    <source>
        <dbReference type="Google" id="ProtNLM"/>
    </source>
</evidence>
<feature type="signal peptide" evidence="9">
    <location>
        <begin position="1"/>
        <end position="19"/>
    </location>
</feature>
<dbReference type="VEuPathDB" id="FungiDB:I7I50_10354"/>